<proteinExistence type="inferred from homology"/>
<evidence type="ECO:0000259" key="8">
    <source>
        <dbReference type="Pfam" id="PF01061"/>
    </source>
</evidence>
<keyword evidence="4 7" id="KW-0812">Transmembrane</keyword>
<evidence type="ECO:0000256" key="4">
    <source>
        <dbReference type="ARBA" id="ARBA00022692"/>
    </source>
</evidence>
<keyword evidence="10" id="KW-1185">Reference proteome</keyword>
<evidence type="ECO:0000256" key="5">
    <source>
        <dbReference type="ARBA" id="ARBA00022989"/>
    </source>
</evidence>
<dbReference type="InterPro" id="IPR013525">
    <property type="entry name" value="ABC2_TM"/>
</dbReference>
<comment type="subcellular location">
    <subcellularLocation>
        <location evidence="1">Membrane</location>
        <topology evidence="1">Multi-pass membrane protein</topology>
    </subcellularLocation>
</comment>
<dbReference type="STRING" id="4155.A0A022QDS8"/>
<dbReference type="PANTHER" id="PTHR48042:SF15">
    <property type="entry name" value="ABC TRANSPORTER G FAMILY MEMBER 13"/>
    <property type="match status" value="1"/>
</dbReference>
<feature type="non-terminal residue" evidence="9">
    <location>
        <position position="232"/>
    </location>
</feature>
<organism evidence="9 10">
    <name type="scientific">Erythranthe guttata</name>
    <name type="common">Yellow monkey flower</name>
    <name type="synonym">Mimulus guttatus</name>
    <dbReference type="NCBI Taxonomy" id="4155"/>
    <lineage>
        <taxon>Eukaryota</taxon>
        <taxon>Viridiplantae</taxon>
        <taxon>Streptophyta</taxon>
        <taxon>Embryophyta</taxon>
        <taxon>Tracheophyta</taxon>
        <taxon>Spermatophyta</taxon>
        <taxon>Magnoliopsida</taxon>
        <taxon>eudicotyledons</taxon>
        <taxon>Gunneridae</taxon>
        <taxon>Pentapetalae</taxon>
        <taxon>asterids</taxon>
        <taxon>lamiids</taxon>
        <taxon>Lamiales</taxon>
        <taxon>Phrymaceae</taxon>
        <taxon>Erythranthe</taxon>
    </lineage>
</organism>
<dbReference type="GO" id="GO:0016020">
    <property type="term" value="C:membrane"/>
    <property type="evidence" value="ECO:0007669"/>
    <property type="project" value="UniProtKB-SubCell"/>
</dbReference>
<feature type="transmembrane region" description="Helical" evidence="7">
    <location>
        <begin position="192"/>
        <end position="222"/>
    </location>
</feature>
<accession>A0A022QDS8</accession>
<keyword evidence="5 7" id="KW-1133">Transmembrane helix</keyword>
<evidence type="ECO:0000313" key="9">
    <source>
        <dbReference type="EMBL" id="EYU26837.1"/>
    </source>
</evidence>
<feature type="transmembrane region" description="Helical" evidence="7">
    <location>
        <begin position="146"/>
        <end position="171"/>
    </location>
</feature>
<gene>
    <name evidence="9" type="ORF">MIMGU_mgv11b023824mg</name>
</gene>
<evidence type="ECO:0000256" key="7">
    <source>
        <dbReference type="SAM" id="Phobius"/>
    </source>
</evidence>
<feature type="transmembrane region" description="Helical" evidence="7">
    <location>
        <begin position="118"/>
        <end position="140"/>
    </location>
</feature>
<keyword evidence="3" id="KW-0813">Transport</keyword>
<evidence type="ECO:0000256" key="6">
    <source>
        <dbReference type="ARBA" id="ARBA00023136"/>
    </source>
</evidence>
<evidence type="ECO:0000256" key="3">
    <source>
        <dbReference type="ARBA" id="ARBA00022448"/>
    </source>
</evidence>
<dbReference type="InterPro" id="IPR052215">
    <property type="entry name" value="Plant_ABCG"/>
</dbReference>
<protein>
    <recommendedName>
        <fullName evidence="8">ABC-2 type transporter transmembrane domain-containing protein</fullName>
    </recommendedName>
</protein>
<dbReference type="Proteomes" id="UP000030748">
    <property type="component" value="Unassembled WGS sequence"/>
</dbReference>
<dbReference type="PANTHER" id="PTHR48042">
    <property type="entry name" value="ABC TRANSPORTER G FAMILY MEMBER 11"/>
    <property type="match status" value="1"/>
</dbReference>
<name>A0A022QDS8_ERYGU</name>
<dbReference type="GO" id="GO:0140359">
    <property type="term" value="F:ABC-type transporter activity"/>
    <property type="evidence" value="ECO:0007669"/>
    <property type="project" value="InterPro"/>
</dbReference>
<evidence type="ECO:0000313" key="10">
    <source>
        <dbReference type="Proteomes" id="UP000030748"/>
    </source>
</evidence>
<comment type="similarity">
    <text evidence="2">Belongs to the ABC transporter superfamily. ABCG family. Eye pigment precursor importer (TC 3.A.1.204) subfamily.</text>
</comment>
<feature type="domain" description="ABC-2 type transporter transmembrane" evidence="8">
    <location>
        <begin position="102"/>
        <end position="230"/>
    </location>
</feature>
<dbReference type="EMBL" id="KI631579">
    <property type="protein sequence ID" value="EYU26837.1"/>
    <property type="molecule type" value="Genomic_DNA"/>
</dbReference>
<evidence type="ECO:0000256" key="1">
    <source>
        <dbReference type="ARBA" id="ARBA00004141"/>
    </source>
</evidence>
<dbReference type="AlphaFoldDB" id="A0A022QDS8"/>
<keyword evidence="6 7" id="KW-0472">Membrane</keyword>
<evidence type="ECO:0000256" key="2">
    <source>
        <dbReference type="ARBA" id="ARBA00005814"/>
    </source>
</evidence>
<sequence>MKYRPRRIRFYYSTLLENRSSLLHQTEEKTTWRFFEYRKLIPDSFFWRFNKRMILTIITHTDTANKGCKFSKKLDLIEREKIFQDVPVFEKTRESQATWFKQLSTLTKRSFTNMSRDFGYYWLRIIVFITVSICVGSVFHNVGSNYHAILARGACGGFISGFMTFMTIGGFPSFIEEMKVFYKERLNGHYGVGVFILSNFLSSFPFLIAISLSSASITYFMVKFHPGIFHFV</sequence>
<reference evidence="9 10" key="1">
    <citation type="journal article" date="2013" name="Proc. Natl. Acad. Sci. U.S.A.">
        <title>Fine-scale variation in meiotic recombination in Mimulus inferred from population shotgun sequencing.</title>
        <authorList>
            <person name="Hellsten U."/>
            <person name="Wright K.M."/>
            <person name="Jenkins J."/>
            <person name="Shu S."/>
            <person name="Yuan Y."/>
            <person name="Wessler S.R."/>
            <person name="Schmutz J."/>
            <person name="Willis J.H."/>
            <person name="Rokhsar D.S."/>
        </authorList>
    </citation>
    <scope>NUCLEOTIDE SEQUENCE [LARGE SCALE GENOMIC DNA]</scope>
    <source>
        <strain evidence="10">cv. DUN x IM62</strain>
    </source>
</reference>
<dbReference type="Pfam" id="PF01061">
    <property type="entry name" value="ABC2_membrane"/>
    <property type="match status" value="1"/>
</dbReference>